<gene>
    <name evidence="2" type="ORF">SAMN04487911_11320</name>
</gene>
<proteinExistence type="predicted"/>
<feature type="signal peptide" evidence="1">
    <location>
        <begin position="1"/>
        <end position="33"/>
    </location>
</feature>
<protein>
    <submittedName>
        <fullName evidence="2">Gliding motility-associated C-terminal domain-containing protein</fullName>
    </submittedName>
</protein>
<reference evidence="2 3" key="1">
    <citation type="submission" date="2016-11" db="EMBL/GenBank/DDBJ databases">
        <authorList>
            <person name="Jaros S."/>
            <person name="Januszkiewicz K."/>
            <person name="Wedrychowicz H."/>
        </authorList>
    </citation>
    <scope>NUCLEOTIDE SEQUENCE [LARGE SCALE GENOMIC DNA]</scope>
    <source>
        <strain evidence="2 3">CGMCC 1.8863</strain>
    </source>
</reference>
<dbReference type="Pfam" id="PF13585">
    <property type="entry name" value="CHU_C"/>
    <property type="match status" value="1"/>
</dbReference>
<dbReference type="EMBL" id="FQYX01000013">
    <property type="protein sequence ID" value="SHJ17941.1"/>
    <property type="molecule type" value="Genomic_DNA"/>
</dbReference>
<name>A0A1M6H6S9_9FLAO</name>
<dbReference type="AlphaFoldDB" id="A0A1M6H6S9"/>
<sequence>MITKQQSKSNSIMNTIKYIVNILLFASAFYANCQEAVHNYGSIQIHETAMVGFHMDIINDGTFDENKGLVGFYNEDNALTISGAFAPIFDDLEVAITDGLYLETSMGVNNNLNFVDGNIFTPKNRSDIVVRFFDQAFYVGDGIKTKIEGYATAINKDTFTFPVGDDDRIRPMTVISDTIIPLSKCAYFFEDPNGLETTQRNNESKKLDFNVKKVSSKEYWRLEGDNPVQATLSWDTKSNIGSLGEYLSDLIVVGWRKKDQKWQNLGNAIVEGEIGMGSITSNTFLPNDYELITIGGILDLNEVLTTIDLGNYFLTPNGDGKNDFLVLDGITESPNNLLQIFNRFGVLVYSKANYNNEFNGLSNQKTLINGDRGLSSGVYFYILTLHDLKIKHQGYMYISQKATP</sequence>
<evidence type="ECO:0000313" key="3">
    <source>
        <dbReference type="Proteomes" id="UP000184231"/>
    </source>
</evidence>
<organism evidence="2 3">
    <name type="scientific">Arenibacter nanhaiticus</name>
    <dbReference type="NCBI Taxonomy" id="558155"/>
    <lineage>
        <taxon>Bacteria</taxon>
        <taxon>Pseudomonadati</taxon>
        <taxon>Bacteroidota</taxon>
        <taxon>Flavobacteriia</taxon>
        <taxon>Flavobacteriales</taxon>
        <taxon>Flavobacteriaceae</taxon>
        <taxon>Arenibacter</taxon>
    </lineage>
</organism>
<dbReference type="RefSeq" id="WP_245795545.1">
    <property type="nucleotide sequence ID" value="NZ_FQYX01000013.1"/>
</dbReference>
<dbReference type="STRING" id="558155.SAMN04487911_11320"/>
<feature type="chain" id="PRO_5009917992" evidence="1">
    <location>
        <begin position="34"/>
        <end position="404"/>
    </location>
</feature>
<evidence type="ECO:0000256" key="1">
    <source>
        <dbReference type="SAM" id="SignalP"/>
    </source>
</evidence>
<keyword evidence="1" id="KW-0732">Signal</keyword>
<keyword evidence="3" id="KW-1185">Reference proteome</keyword>
<evidence type="ECO:0000313" key="2">
    <source>
        <dbReference type="EMBL" id="SHJ17941.1"/>
    </source>
</evidence>
<dbReference type="NCBIfam" id="TIGR04131">
    <property type="entry name" value="Bac_Flav_CTERM"/>
    <property type="match status" value="1"/>
</dbReference>
<dbReference type="Proteomes" id="UP000184231">
    <property type="component" value="Unassembled WGS sequence"/>
</dbReference>
<accession>A0A1M6H6S9</accession>
<dbReference type="InterPro" id="IPR026341">
    <property type="entry name" value="T9SS_type_B"/>
</dbReference>